<evidence type="ECO:0000313" key="4">
    <source>
        <dbReference type="Proteomes" id="UP000028481"/>
    </source>
</evidence>
<dbReference type="PANTHER" id="PTHR43794">
    <property type="entry name" value="AMINOHYDROLASE SSNA-RELATED"/>
    <property type="match status" value="1"/>
</dbReference>
<sequence>MKEIQVLPYHHFLLRAKWVVPVALPPILDGAVEIREGRIVRVGEFSTLSKETVGAKLIDFEEAVILPCLTNLHTHLELSSFRFRIKPSENFITWVKQVIKLKEETTLIELKEGAKLGISELWKEGIGLVGEVTNSGLTLDLLKGSPLYGYVFREIINFKGGVKLQPLDKQDLDSRFKLTYSAHAPYTVSPLLLQAIKAYTRKRNQVFCIHCAEFKEEVEFLKTGDGPVKHLLEERNQWNESFSPPGISPVKYLASLNLLDEKTLLVHVVQLDEEDLEVLKTYKPKVCVCPRSNLFTGVGLPNLPLLLKSGLEIGIGTDSLASNTSLSIWEELKTLYSAFPEVSPEILLQMATLTGAKILGYENLGAIAPGYLPNLLVVEVLDYLIDDPQETMVSLINSNKEVKYRIYG</sequence>
<organism evidence="3 4">
    <name type="scientific">Thermodesulfobacterium commune DSM 2178</name>
    <dbReference type="NCBI Taxonomy" id="289377"/>
    <lineage>
        <taxon>Bacteria</taxon>
        <taxon>Pseudomonadati</taxon>
        <taxon>Thermodesulfobacteriota</taxon>
        <taxon>Thermodesulfobacteria</taxon>
        <taxon>Thermodesulfobacteriales</taxon>
        <taxon>Thermodesulfobacteriaceae</taxon>
        <taxon>Thermodesulfobacterium</taxon>
    </lineage>
</organism>
<evidence type="ECO:0000313" key="3">
    <source>
        <dbReference type="EMBL" id="AIH04527.1"/>
    </source>
</evidence>
<dbReference type="OrthoDB" id="9807210at2"/>
<evidence type="ECO:0000259" key="2">
    <source>
        <dbReference type="Pfam" id="PF01979"/>
    </source>
</evidence>
<feature type="domain" description="Amidohydrolase-related" evidence="2">
    <location>
        <begin position="64"/>
        <end position="403"/>
    </location>
</feature>
<reference evidence="3 4" key="1">
    <citation type="journal article" date="2015" name="Genome Announc.">
        <title>Genome Sequence of a Sulfate-Reducing Thermophilic Bacterium, Thermodesulfobacterium commune DSM 2178T (Phylum Thermodesulfobacteria).</title>
        <authorList>
            <person name="Bhatnagar S."/>
            <person name="Badger J.H."/>
            <person name="Madupu R."/>
            <person name="Khouri H.M."/>
            <person name="O'Connor E.M."/>
            <person name="Robb F.T."/>
            <person name="Ward N.L."/>
            <person name="Eisen J.A."/>
        </authorList>
    </citation>
    <scope>NUCLEOTIDE SEQUENCE [LARGE SCALE GENOMIC DNA]</scope>
    <source>
        <strain evidence="3 4">DSM 2178</strain>
    </source>
</reference>
<keyword evidence="1" id="KW-0378">Hydrolase</keyword>
<dbReference type="Proteomes" id="UP000028481">
    <property type="component" value="Chromosome"/>
</dbReference>
<dbReference type="SUPFAM" id="SSF51556">
    <property type="entry name" value="Metallo-dependent hydrolases"/>
    <property type="match status" value="1"/>
</dbReference>
<dbReference type="AlphaFoldDB" id="A0A075X0K9"/>
<dbReference type="Pfam" id="PF01979">
    <property type="entry name" value="Amidohydro_1"/>
    <property type="match status" value="1"/>
</dbReference>
<dbReference type="RefSeq" id="WP_038062249.1">
    <property type="nucleotide sequence ID" value="NZ_CP008796.1"/>
</dbReference>
<dbReference type="PANTHER" id="PTHR43794:SF11">
    <property type="entry name" value="AMIDOHYDROLASE-RELATED DOMAIN-CONTAINING PROTEIN"/>
    <property type="match status" value="1"/>
</dbReference>
<dbReference type="HOGENOM" id="CLU_012358_2_5_0"/>
<proteinExistence type="predicted"/>
<dbReference type="eggNOG" id="COG0402">
    <property type="taxonomic scope" value="Bacteria"/>
</dbReference>
<dbReference type="InterPro" id="IPR050287">
    <property type="entry name" value="MTA/SAH_deaminase"/>
</dbReference>
<dbReference type="Gene3D" id="3.20.20.140">
    <property type="entry name" value="Metal-dependent hydrolases"/>
    <property type="match status" value="1"/>
</dbReference>
<gene>
    <name evidence="3" type="ORF">HL41_07410</name>
</gene>
<dbReference type="EMBL" id="CP008796">
    <property type="protein sequence ID" value="AIH04527.1"/>
    <property type="molecule type" value="Genomic_DNA"/>
</dbReference>
<dbReference type="STRING" id="289377.HL41_07410"/>
<dbReference type="InterPro" id="IPR011059">
    <property type="entry name" value="Metal-dep_hydrolase_composite"/>
</dbReference>
<name>A0A075X0K9_9BACT</name>
<dbReference type="InterPro" id="IPR006680">
    <property type="entry name" value="Amidohydro-rel"/>
</dbReference>
<keyword evidence="4" id="KW-1185">Reference proteome</keyword>
<dbReference type="GO" id="GO:0016810">
    <property type="term" value="F:hydrolase activity, acting on carbon-nitrogen (but not peptide) bonds"/>
    <property type="evidence" value="ECO:0007669"/>
    <property type="project" value="InterPro"/>
</dbReference>
<protein>
    <recommendedName>
        <fullName evidence="2">Amidohydrolase-related domain-containing protein</fullName>
    </recommendedName>
</protein>
<dbReference type="SUPFAM" id="SSF51338">
    <property type="entry name" value="Composite domain of metallo-dependent hydrolases"/>
    <property type="match status" value="1"/>
</dbReference>
<evidence type="ECO:0000256" key="1">
    <source>
        <dbReference type="ARBA" id="ARBA00022801"/>
    </source>
</evidence>
<dbReference type="InterPro" id="IPR032466">
    <property type="entry name" value="Metal_Hydrolase"/>
</dbReference>
<dbReference type="KEGG" id="tcm:HL41_07410"/>
<dbReference type="Gene3D" id="2.30.40.10">
    <property type="entry name" value="Urease, subunit C, domain 1"/>
    <property type="match status" value="1"/>
</dbReference>
<accession>A0A075X0K9</accession>
<dbReference type="PaxDb" id="289377-HL41_07410"/>